<dbReference type="OrthoDB" id="1934999at2759"/>
<sequence>MALKLNTSAVYSRQNLPFYHKSQSSILSFKPSRSYQNGSKTFCSMDMAADGSETPRKITFGHVVDKARNLWDNSPQPIKSFPWHNTLDNFIQLVLDLVLAVVKYLSIPLFVITSVSEMSYCAHERKLYLVPFPFLVGVVVSAVLVDAALESSPYLKNVAQVPWHLIALVIFFTVLKFPGPYYPYWGRILIPHFANGALWRTLWFMFLWYRRPLKTSENNRPSPSIVDKNPKPVGSRSS</sequence>
<proteinExistence type="predicted"/>
<reference evidence="4" key="1">
    <citation type="journal article" date="2019" name="Curr. Biol.">
        <title>Genome Sequence of Striga asiatica Provides Insight into the Evolution of Plant Parasitism.</title>
        <authorList>
            <person name="Yoshida S."/>
            <person name="Kim S."/>
            <person name="Wafula E.K."/>
            <person name="Tanskanen J."/>
            <person name="Kim Y.M."/>
            <person name="Honaas L."/>
            <person name="Yang Z."/>
            <person name="Spallek T."/>
            <person name="Conn C.E."/>
            <person name="Ichihashi Y."/>
            <person name="Cheong K."/>
            <person name="Cui S."/>
            <person name="Der J.P."/>
            <person name="Gundlach H."/>
            <person name="Jiao Y."/>
            <person name="Hori C."/>
            <person name="Ishida J.K."/>
            <person name="Kasahara H."/>
            <person name="Kiba T."/>
            <person name="Kim M.S."/>
            <person name="Koo N."/>
            <person name="Laohavisit A."/>
            <person name="Lee Y.H."/>
            <person name="Lumba S."/>
            <person name="McCourt P."/>
            <person name="Mortimer J.C."/>
            <person name="Mutuku J.M."/>
            <person name="Nomura T."/>
            <person name="Sasaki-Sekimoto Y."/>
            <person name="Seto Y."/>
            <person name="Wang Y."/>
            <person name="Wakatake T."/>
            <person name="Sakakibara H."/>
            <person name="Demura T."/>
            <person name="Yamaguchi S."/>
            <person name="Yoneyama K."/>
            <person name="Manabe R.I."/>
            <person name="Nelson D.C."/>
            <person name="Schulman A.H."/>
            <person name="Timko M.P."/>
            <person name="dePamphilis C.W."/>
            <person name="Choi D."/>
            <person name="Shirasu K."/>
        </authorList>
    </citation>
    <scope>NUCLEOTIDE SEQUENCE [LARGE SCALE GENOMIC DNA]</scope>
    <source>
        <strain evidence="4">cv. UVA1</strain>
    </source>
</reference>
<feature type="transmembrane region" description="Helical" evidence="2">
    <location>
        <begin position="127"/>
        <end position="149"/>
    </location>
</feature>
<evidence type="ECO:0000313" key="4">
    <source>
        <dbReference type="Proteomes" id="UP000325081"/>
    </source>
</evidence>
<feature type="transmembrane region" description="Helical" evidence="2">
    <location>
        <begin position="90"/>
        <end position="115"/>
    </location>
</feature>
<comment type="caution">
    <text evidence="3">The sequence shown here is derived from an EMBL/GenBank/DDBJ whole genome shotgun (WGS) entry which is preliminary data.</text>
</comment>
<protein>
    <submittedName>
        <fullName evidence="3">Uncharacterized protein</fullName>
    </submittedName>
</protein>
<name>A0A5A7RGU1_STRAF</name>
<feature type="transmembrane region" description="Helical" evidence="2">
    <location>
        <begin position="161"/>
        <end position="177"/>
    </location>
</feature>
<keyword evidence="2" id="KW-1133">Transmembrane helix</keyword>
<feature type="region of interest" description="Disordered" evidence="1">
    <location>
        <begin position="217"/>
        <end position="238"/>
    </location>
</feature>
<accession>A0A5A7RGU1</accession>
<evidence type="ECO:0000256" key="1">
    <source>
        <dbReference type="SAM" id="MobiDB-lite"/>
    </source>
</evidence>
<feature type="transmembrane region" description="Helical" evidence="2">
    <location>
        <begin position="189"/>
        <end position="209"/>
    </location>
</feature>
<dbReference type="PANTHER" id="PTHR36000">
    <property type="entry name" value="DEFECTIVE 1273 PROTEIN, PUTATIVE-RELATED"/>
    <property type="match status" value="1"/>
</dbReference>
<organism evidence="3 4">
    <name type="scientific">Striga asiatica</name>
    <name type="common">Asiatic witchweed</name>
    <name type="synonym">Buchnera asiatica</name>
    <dbReference type="NCBI Taxonomy" id="4170"/>
    <lineage>
        <taxon>Eukaryota</taxon>
        <taxon>Viridiplantae</taxon>
        <taxon>Streptophyta</taxon>
        <taxon>Embryophyta</taxon>
        <taxon>Tracheophyta</taxon>
        <taxon>Spermatophyta</taxon>
        <taxon>Magnoliopsida</taxon>
        <taxon>eudicotyledons</taxon>
        <taxon>Gunneridae</taxon>
        <taxon>Pentapetalae</taxon>
        <taxon>asterids</taxon>
        <taxon>lamiids</taxon>
        <taxon>Lamiales</taxon>
        <taxon>Orobanchaceae</taxon>
        <taxon>Buchnereae</taxon>
        <taxon>Striga</taxon>
    </lineage>
</organism>
<evidence type="ECO:0000256" key="2">
    <source>
        <dbReference type="SAM" id="Phobius"/>
    </source>
</evidence>
<keyword evidence="4" id="KW-1185">Reference proteome</keyword>
<evidence type="ECO:0000313" key="3">
    <source>
        <dbReference type="EMBL" id="GER56390.1"/>
    </source>
</evidence>
<gene>
    <name evidence="3" type="ORF">STAS_34115</name>
</gene>
<keyword evidence="2" id="KW-0472">Membrane</keyword>
<dbReference type="AlphaFoldDB" id="A0A5A7RGU1"/>
<dbReference type="EMBL" id="BKCP01012736">
    <property type="protein sequence ID" value="GER56390.1"/>
    <property type="molecule type" value="Genomic_DNA"/>
</dbReference>
<dbReference type="PANTHER" id="PTHR36000:SF2">
    <property type="entry name" value="DEFECTIVE 1273 PROTEIN, PUTATIVE-RELATED"/>
    <property type="match status" value="1"/>
</dbReference>
<dbReference type="Proteomes" id="UP000325081">
    <property type="component" value="Unassembled WGS sequence"/>
</dbReference>
<keyword evidence="2" id="KW-0812">Transmembrane</keyword>